<evidence type="ECO:0000313" key="2">
    <source>
        <dbReference type="EMBL" id="KDQ07826.1"/>
    </source>
</evidence>
<dbReference type="Proteomes" id="UP000027195">
    <property type="component" value="Unassembled WGS sequence"/>
</dbReference>
<accession>A0A067M8E4</accession>
<keyword evidence="3" id="KW-1185">Reference proteome</keyword>
<proteinExistence type="predicted"/>
<name>A0A067M8E4_BOTB1</name>
<dbReference type="HOGENOM" id="CLU_1343051_0_0_1"/>
<dbReference type="AlphaFoldDB" id="A0A067M8E4"/>
<gene>
    <name evidence="2" type="ORF">BOTBODRAFT_48576</name>
</gene>
<feature type="region of interest" description="Disordered" evidence="1">
    <location>
        <begin position="77"/>
        <end position="101"/>
    </location>
</feature>
<feature type="region of interest" description="Disordered" evidence="1">
    <location>
        <begin position="131"/>
        <end position="204"/>
    </location>
</feature>
<feature type="compositionally biased region" description="Polar residues" evidence="1">
    <location>
        <begin position="144"/>
        <end position="156"/>
    </location>
</feature>
<organism evidence="2 3">
    <name type="scientific">Botryobasidium botryosum (strain FD-172 SS1)</name>
    <dbReference type="NCBI Taxonomy" id="930990"/>
    <lineage>
        <taxon>Eukaryota</taxon>
        <taxon>Fungi</taxon>
        <taxon>Dikarya</taxon>
        <taxon>Basidiomycota</taxon>
        <taxon>Agaricomycotina</taxon>
        <taxon>Agaricomycetes</taxon>
        <taxon>Cantharellales</taxon>
        <taxon>Botryobasidiaceae</taxon>
        <taxon>Botryobasidium</taxon>
    </lineage>
</organism>
<reference evidence="3" key="1">
    <citation type="journal article" date="2014" name="Proc. Natl. Acad. Sci. U.S.A.">
        <title>Extensive sampling of basidiomycete genomes demonstrates inadequacy of the white-rot/brown-rot paradigm for wood decay fungi.</title>
        <authorList>
            <person name="Riley R."/>
            <person name="Salamov A.A."/>
            <person name="Brown D.W."/>
            <person name="Nagy L.G."/>
            <person name="Floudas D."/>
            <person name="Held B.W."/>
            <person name="Levasseur A."/>
            <person name="Lombard V."/>
            <person name="Morin E."/>
            <person name="Otillar R."/>
            <person name="Lindquist E.A."/>
            <person name="Sun H."/>
            <person name="LaButti K.M."/>
            <person name="Schmutz J."/>
            <person name="Jabbour D."/>
            <person name="Luo H."/>
            <person name="Baker S.E."/>
            <person name="Pisabarro A.G."/>
            <person name="Walton J.D."/>
            <person name="Blanchette R.A."/>
            <person name="Henrissat B."/>
            <person name="Martin F."/>
            <person name="Cullen D."/>
            <person name="Hibbett D.S."/>
            <person name="Grigoriev I.V."/>
        </authorList>
    </citation>
    <scope>NUCLEOTIDE SEQUENCE [LARGE SCALE GENOMIC DNA]</scope>
    <source>
        <strain evidence="3">FD-172 SS1</strain>
    </source>
</reference>
<feature type="compositionally biased region" description="Basic and acidic residues" evidence="1">
    <location>
        <begin position="173"/>
        <end position="196"/>
    </location>
</feature>
<sequence length="204" mass="22285">MAVLEYNSLALAKQRIDRDASYIDIEVGAMWKLTSGSLIIPEASLPGHRVQLNRPLTSLLPLPPHQLGAKDQQCSGEFGNGGSRLDGGLENRAKNGGVKKRDRWCSVARNNKTLSRSGSGRKVVIRFPSIPKPFSIASGGGGTNSPASKSRSQQRARGSMLSKKSEDILLEQRLNDPRDSDDGDRRRRRDNEREDPAVMNAAVP</sequence>
<protein>
    <submittedName>
        <fullName evidence="2">Uncharacterized protein</fullName>
    </submittedName>
</protein>
<evidence type="ECO:0000256" key="1">
    <source>
        <dbReference type="SAM" id="MobiDB-lite"/>
    </source>
</evidence>
<dbReference type="EMBL" id="KL198100">
    <property type="protein sequence ID" value="KDQ07826.1"/>
    <property type="molecule type" value="Genomic_DNA"/>
</dbReference>
<dbReference type="InParanoid" id="A0A067M8E4"/>
<evidence type="ECO:0000313" key="3">
    <source>
        <dbReference type="Proteomes" id="UP000027195"/>
    </source>
</evidence>